<organism evidence="1 2">
    <name type="scientific">Gemmatimonas aurantiaca (strain DSM 14586 / JCM 11422 / NBRC 100505 / T-27)</name>
    <dbReference type="NCBI Taxonomy" id="379066"/>
    <lineage>
        <taxon>Bacteria</taxon>
        <taxon>Pseudomonadati</taxon>
        <taxon>Gemmatimonadota</taxon>
        <taxon>Gemmatimonadia</taxon>
        <taxon>Gemmatimonadales</taxon>
        <taxon>Gemmatimonadaceae</taxon>
        <taxon>Gemmatimonas</taxon>
    </lineage>
</organism>
<name>C1AE34_GEMAT</name>
<dbReference type="AlphaFoldDB" id="C1AE34"/>
<reference evidence="2" key="1">
    <citation type="submission" date="2006-03" db="EMBL/GenBank/DDBJ databases">
        <title>Complete genome sequence of Gemmatimonas aurantiaca T-27 that represents a novel phylum Gemmatimonadetes.</title>
        <authorList>
            <person name="Takasaki K."/>
            <person name="Ichikawa N."/>
            <person name="Miura H."/>
            <person name="Matsushita S."/>
            <person name="Watanabe Y."/>
            <person name="Oguchi A."/>
            <person name="Ankai A."/>
            <person name="Yashiro I."/>
            <person name="Takahashi M."/>
            <person name="Terui Y."/>
            <person name="Fukui S."/>
            <person name="Yokoyama H."/>
            <person name="Tanikawa S."/>
            <person name="Hanada S."/>
            <person name="Kamagata Y."/>
            <person name="Fujita N."/>
        </authorList>
    </citation>
    <scope>NUCLEOTIDE SEQUENCE [LARGE SCALE GENOMIC DNA]</scope>
    <source>
        <strain evidence="2">T-27 / DSM 14586 / JCM 11422 / NBRC 100505</strain>
    </source>
</reference>
<gene>
    <name evidence="1" type="ordered locus">GAU_3719</name>
</gene>
<dbReference type="KEGG" id="gau:GAU_3719"/>
<evidence type="ECO:0000313" key="1">
    <source>
        <dbReference type="EMBL" id="BAH40761.1"/>
    </source>
</evidence>
<proteinExistence type="predicted"/>
<evidence type="ECO:0000313" key="2">
    <source>
        <dbReference type="Proteomes" id="UP000002209"/>
    </source>
</evidence>
<protein>
    <submittedName>
        <fullName evidence="1">Uncharacterized protein</fullName>
    </submittedName>
</protein>
<dbReference type="EMBL" id="AP009153">
    <property type="protein sequence ID" value="BAH40761.1"/>
    <property type="molecule type" value="Genomic_DNA"/>
</dbReference>
<dbReference type="RefSeq" id="WP_015895528.1">
    <property type="nucleotide sequence ID" value="NC_012489.1"/>
</dbReference>
<dbReference type="Proteomes" id="UP000002209">
    <property type="component" value="Chromosome"/>
</dbReference>
<sequence>MKESVRRYLADIGRRGGLRSRRTLTPEQAQAMVASREAKRAVREFEQSTIGTPTSDLPGVEIVRAGLRDLARRQHSIDALLVSMAAPRLRRLGIRVAGGIPHPEDALFVLLEQQHGRAAHSRYNALVRRMVSFSRAAAMMGRQHA</sequence>
<accession>C1AE34</accession>
<keyword evidence="2" id="KW-1185">Reference proteome</keyword>
<dbReference type="STRING" id="379066.GAU_3719"/>
<dbReference type="HOGENOM" id="CLU_1784063_0_0_0"/>